<name>A0A7M1S1R7_9CAUD</name>
<protein>
    <submittedName>
        <fullName evidence="1">Terminase</fullName>
    </submittedName>
</protein>
<dbReference type="RefSeq" id="YP_010111967.1">
    <property type="nucleotide sequence ID" value="NC_055886.1"/>
</dbReference>
<evidence type="ECO:0000313" key="2">
    <source>
        <dbReference type="Proteomes" id="UP000594097"/>
    </source>
</evidence>
<dbReference type="GeneID" id="65130421"/>
<evidence type="ECO:0000313" key="1">
    <source>
        <dbReference type="EMBL" id="QOR59809.1"/>
    </source>
</evidence>
<organism evidence="1 2">
    <name type="scientific">uncultured phage cr127_1</name>
    <dbReference type="NCBI Taxonomy" id="2772077"/>
    <lineage>
        <taxon>Viruses</taxon>
        <taxon>Duplodnaviria</taxon>
        <taxon>Heunggongvirae</taxon>
        <taxon>Uroviricota</taxon>
        <taxon>Caudoviricetes</taxon>
        <taxon>Crassvirales</taxon>
        <taxon>Crevaviridae</taxon>
        <taxon>Doltivirinae</taxon>
        <taxon>Kahucivirus</taxon>
        <taxon>Kahucivirus intestinalis</taxon>
    </lineage>
</organism>
<proteinExistence type="predicted"/>
<accession>A0A7M1S1R7</accession>
<reference evidence="1 2" key="1">
    <citation type="submission" date="2020-07" db="EMBL/GenBank/DDBJ databases">
        <title>Taxonomic proposal: Crassvirales, a new order of highly abundant and diverse bacterial viruses.</title>
        <authorList>
            <person name="Shkoporov A.N."/>
            <person name="Stockdale S.R."/>
            <person name="Guerin E."/>
            <person name="Ross R.P."/>
            <person name="Hill C."/>
        </authorList>
    </citation>
    <scope>NUCLEOTIDE SEQUENCE [LARGE SCALE GENOMIC DNA]</scope>
</reference>
<dbReference type="KEGG" id="vg:65130421"/>
<dbReference type="Proteomes" id="UP000594097">
    <property type="component" value="Segment"/>
</dbReference>
<dbReference type="EMBL" id="MT774393">
    <property type="protein sequence ID" value="QOR59809.1"/>
    <property type="molecule type" value="Genomic_DNA"/>
</dbReference>
<keyword evidence="2" id="KW-1185">Reference proteome</keyword>
<sequence length="780" mass="90334">MTEQMTYLLQVLGKLKSCADVGYDYKKDESPFIDYILSDKNEHKLLRNFINPNTNKPWIDKDDDFLMGDSGGILMNINFVFVGTEIFSRTAKFFDEHGVYTLAPEGTSEYKEFWQREFSRRIKGVSARCKLYFKDIPAYLNAKTEAERKTLLQPLRITGEHYNYLNYGRIERVPNERERAYLDSQGFTKVNTVEGFPRFWDGDYWNFKIDELIANNHYNLCKAKARRKGFSYKRGSQAANTLNANKNVTVTLAADNLSYLTDKGATSYMVKVNLDWYENNTYWQRGYLSENFENGIELGYKKTKDGQKAYGFRSKLISVAIGKNESAAVGKKSIETDFEEAGKCPNLQKALDVMKSNSESGAIQIGTIRVYGTGGTKGANWEAFSRAFYNPSENDMLPMENVWDVNKRHTVCGFFFPQIWCYEPYIEDGNSLIFDAWEHDKERKFNARKNQNSTNYNIFVAQRANTPSEAFISTQENIFHSPELTEHIQNLLHDNSYKFYKDGWYIIEDGIVKFITKEECINRNIFGNHKFHDYITDVPHNSRTDVHGCVREYYPPVANSGNLYFAAVDAYRVDLLEKNVTIKHSLYSFQIWMRNNEESGFQGKRLVAAYCGRLDSMEDNDRVLLYACLRYNCKCLIEAGTGETIPNFKKWGYRKLLMRDPSTYIDRHVKTNTAEAYGVVVGDGDKKLEGLRIWRDMMYEVVGYGEDGSPIYMFQRIYDAPLLLECDRYVYGKNFDRLSTAIVAAFEFQKDSILIERAANKKINNSEAGKNRRLSQRMTR</sequence>